<dbReference type="EMBL" id="MFQN01000014">
    <property type="protein sequence ID" value="OGH74473.1"/>
    <property type="molecule type" value="Genomic_DNA"/>
</dbReference>
<evidence type="ECO:0000313" key="2">
    <source>
        <dbReference type="Proteomes" id="UP000178347"/>
    </source>
</evidence>
<sequence length="80" mass="8541">MTHVLRIEGAEGSIRFWRKDPTVQSVRLRAAAEHQTVVTPPTTNVVPALGPVSMIVAPVETRDLAWVVGVAKAGDEPVSA</sequence>
<name>A0A1F6MSQ7_9BACT</name>
<accession>A0A1F6MSQ7</accession>
<proteinExistence type="predicted"/>
<dbReference type="AlphaFoldDB" id="A0A1F6MSQ7"/>
<dbReference type="Proteomes" id="UP000178347">
    <property type="component" value="Unassembled WGS sequence"/>
</dbReference>
<organism evidence="1 2">
    <name type="scientific">Candidatus Magasanikbacteria bacterium RIFCSPLOWO2_12_FULL_43_12</name>
    <dbReference type="NCBI Taxonomy" id="1798692"/>
    <lineage>
        <taxon>Bacteria</taxon>
        <taxon>Candidatus Magasanikiibacteriota</taxon>
    </lineage>
</organism>
<dbReference type="STRING" id="1798692.A3G00_00245"/>
<evidence type="ECO:0000313" key="1">
    <source>
        <dbReference type="EMBL" id="OGH74473.1"/>
    </source>
</evidence>
<comment type="caution">
    <text evidence="1">The sequence shown here is derived from an EMBL/GenBank/DDBJ whole genome shotgun (WGS) entry which is preliminary data.</text>
</comment>
<gene>
    <name evidence="1" type="ORF">A3G00_00245</name>
</gene>
<reference evidence="1 2" key="1">
    <citation type="journal article" date="2016" name="Nat. Commun.">
        <title>Thousands of microbial genomes shed light on interconnected biogeochemical processes in an aquifer system.</title>
        <authorList>
            <person name="Anantharaman K."/>
            <person name="Brown C.T."/>
            <person name="Hug L.A."/>
            <person name="Sharon I."/>
            <person name="Castelle C.J."/>
            <person name="Probst A.J."/>
            <person name="Thomas B.C."/>
            <person name="Singh A."/>
            <person name="Wilkins M.J."/>
            <person name="Karaoz U."/>
            <person name="Brodie E.L."/>
            <person name="Williams K.H."/>
            <person name="Hubbard S.S."/>
            <person name="Banfield J.F."/>
        </authorList>
    </citation>
    <scope>NUCLEOTIDE SEQUENCE [LARGE SCALE GENOMIC DNA]</scope>
</reference>
<protein>
    <submittedName>
        <fullName evidence="1">Uncharacterized protein</fullName>
    </submittedName>
</protein>